<dbReference type="PANTHER" id="PTHR23150">
    <property type="entry name" value="SULFATASE MODIFYING FACTOR 1, 2"/>
    <property type="match status" value="1"/>
</dbReference>
<dbReference type="PANTHER" id="PTHR23150:SF35">
    <property type="entry name" value="BLL6746 PROTEIN"/>
    <property type="match status" value="1"/>
</dbReference>
<feature type="compositionally biased region" description="Low complexity" evidence="1">
    <location>
        <begin position="98"/>
        <end position="107"/>
    </location>
</feature>
<dbReference type="AlphaFoldDB" id="A0A494XUV7"/>
<accession>A0A494XUV7</accession>
<feature type="domain" description="Sulfatase-modifying factor enzyme-like" evidence="2">
    <location>
        <begin position="193"/>
        <end position="417"/>
    </location>
</feature>
<dbReference type="InterPro" id="IPR016187">
    <property type="entry name" value="CTDL_fold"/>
</dbReference>
<evidence type="ECO:0000313" key="4">
    <source>
        <dbReference type="Proteomes" id="UP000270342"/>
    </source>
</evidence>
<comment type="caution">
    <text evidence="3">The sequence shown here is derived from an EMBL/GenBank/DDBJ whole genome shotgun (WGS) entry which is preliminary data.</text>
</comment>
<gene>
    <name evidence="3" type="ORF">D7S86_16610</name>
</gene>
<dbReference type="Pfam" id="PF03781">
    <property type="entry name" value="FGE-sulfatase"/>
    <property type="match status" value="1"/>
</dbReference>
<evidence type="ECO:0000256" key="1">
    <source>
        <dbReference type="SAM" id="MobiDB-lite"/>
    </source>
</evidence>
<feature type="region of interest" description="Disordered" evidence="1">
    <location>
        <begin position="129"/>
        <end position="154"/>
    </location>
</feature>
<evidence type="ECO:0000313" key="3">
    <source>
        <dbReference type="EMBL" id="RKP53491.1"/>
    </source>
</evidence>
<evidence type="ECO:0000259" key="2">
    <source>
        <dbReference type="Pfam" id="PF03781"/>
    </source>
</evidence>
<proteinExistence type="predicted"/>
<dbReference type="OrthoDB" id="9768004at2"/>
<dbReference type="InterPro" id="IPR051043">
    <property type="entry name" value="Sulfatase_Mod_Factor_Kinase"/>
</dbReference>
<sequence>MWRHLLLIVMVCIGTLGGAHVDAGVMPKDSSEQYEITFWDSIKDSTYASDYEAYLKAYPNGRFAPLAHARIDRLRVSASAASVASAPAAVPTAPPAPHVSTAPAVSASPSAAPKTAVATAVAPAPAAASIPSTTSTTHAAASTPPPATPVQASVAHASVGAAAVASPSPSANTPAPVAEHAGANEVRDCKDCPIVVTLQPGAFTMGSNTGDPSERPPHRVTIGQAFAIGKYPVTVEQWNACVDAGACAKLSAETNTVKTQPARDLSWDDAQQYLKWLSKISGKPYRLPSEAEWEYADRAGTETHYWWGDQMKKGMSNCKDCGDPWRADGPSDVSAFPPNPFGLYDMNGGVWEWVADCWQNTFKGAPADGHVWDDPACNTRVIRGGSWREGGDYMTASTRFKYSASVRQSQNGFRVARDVK</sequence>
<dbReference type="InterPro" id="IPR005532">
    <property type="entry name" value="SUMF_dom"/>
</dbReference>
<feature type="compositionally biased region" description="Low complexity" evidence="1">
    <location>
        <begin position="129"/>
        <end position="142"/>
    </location>
</feature>
<dbReference type="SUPFAM" id="SSF56436">
    <property type="entry name" value="C-type lectin-like"/>
    <property type="match status" value="1"/>
</dbReference>
<feature type="region of interest" description="Disordered" evidence="1">
    <location>
        <begin position="88"/>
        <end position="107"/>
    </location>
</feature>
<dbReference type="Gene3D" id="3.90.1580.10">
    <property type="entry name" value="paralog of FGE (formylglycine-generating enzyme)"/>
    <property type="match status" value="1"/>
</dbReference>
<keyword evidence="4" id="KW-1185">Reference proteome</keyword>
<dbReference type="EMBL" id="RBZU01000007">
    <property type="protein sequence ID" value="RKP53491.1"/>
    <property type="molecule type" value="Genomic_DNA"/>
</dbReference>
<dbReference type="Proteomes" id="UP000270342">
    <property type="component" value="Unassembled WGS sequence"/>
</dbReference>
<name>A0A494XUV7_9BURK</name>
<organism evidence="3 4">
    <name type="scientific">Pararobbsia silviterrae</name>
    <dbReference type="NCBI Taxonomy" id="1792498"/>
    <lineage>
        <taxon>Bacteria</taxon>
        <taxon>Pseudomonadati</taxon>
        <taxon>Pseudomonadota</taxon>
        <taxon>Betaproteobacteria</taxon>
        <taxon>Burkholderiales</taxon>
        <taxon>Burkholderiaceae</taxon>
        <taxon>Pararobbsia</taxon>
    </lineage>
</organism>
<protein>
    <submittedName>
        <fullName evidence="3">Formylglycine-generating enzyme family protein</fullName>
    </submittedName>
</protein>
<dbReference type="InterPro" id="IPR042095">
    <property type="entry name" value="SUMF_sf"/>
</dbReference>
<reference evidence="3 4" key="1">
    <citation type="submission" date="2018-10" db="EMBL/GenBank/DDBJ databases">
        <title>Robbsia sp. DHC34, isolated from soil.</title>
        <authorList>
            <person name="Gao Z.-H."/>
            <person name="Qiu L.-H."/>
        </authorList>
    </citation>
    <scope>NUCLEOTIDE SEQUENCE [LARGE SCALE GENOMIC DNA]</scope>
    <source>
        <strain evidence="3 4">DHC34</strain>
    </source>
</reference>
<dbReference type="GO" id="GO:0120147">
    <property type="term" value="F:formylglycine-generating oxidase activity"/>
    <property type="evidence" value="ECO:0007669"/>
    <property type="project" value="TreeGrafter"/>
</dbReference>